<dbReference type="EMBL" id="JAFLQZ010000005">
    <property type="protein sequence ID" value="MBO0358349.1"/>
    <property type="molecule type" value="Genomic_DNA"/>
</dbReference>
<dbReference type="InterPro" id="IPR018958">
    <property type="entry name" value="Knr4/Smi1-like_dom"/>
</dbReference>
<dbReference type="Gene3D" id="3.40.1580.10">
    <property type="entry name" value="SMI1/KNR4-like"/>
    <property type="match status" value="1"/>
</dbReference>
<gene>
    <name evidence="2" type="ORF">J0X19_10370</name>
</gene>
<dbReference type="AlphaFoldDB" id="A0A939EV17"/>
<dbReference type="SUPFAM" id="SSF160631">
    <property type="entry name" value="SMI1/KNR4-like"/>
    <property type="match status" value="1"/>
</dbReference>
<proteinExistence type="predicted"/>
<dbReference type="Pfam" id="PF09346">
    <property type="entry name" value="SMI1_KNR4"/>
    <property type="match status" value="1"/>
</dbReference>
<feature type="domain" description="Knr4/Smi1-like" evidence="1">
    <location>
        <begin position="36"/>
        <end position="154"/>
    </location>
</feature>
<evidence type="ECO:0000259" key="1">
    <source>
        <dbReference type="Pfam" id="PF09346"/>
    </source>
</evidence>
<dbReference type="InterPro" id="IPR037883">
    <property type="entry name" value="Knr4/Smi1-like_sf"/>
</dbReference>
<name>A0A939EV17_9BACT</name>
<organism evidence="2 3">
    <name type="scientific">Hymenobacter telluris</name>
    <dbReference type="NCBI Taxonomy" id="2816474"/>
    <lineage>
        <taxon>Bacteria</taxon>
        <taxon>Pseudomonadati</taxon>
        <taxon>Bacteroidota</taxon>
        <taxon>Cytophagia</taxon>
        <taxon>Cytophagales</taxon>
        <taxon>Hymenobacteraceae</taxon>
        <taxon>Hymenobacter</taxon>
    </lineage>
</organism>
<keyword evidence="3" id="KW-1185">Reference proteome</keyword>
<protein>
    <submittedName>
        <fullName evidence="2">SMI1/KNR4 family protein</fullName>
    </submittedName>
</protein>
<sequence>MSTSIQELPFMQVQEALRTIKEFWSEPAWPFGQGTNSQEIARINQEFNYELPPDLREYLAVAPAQNFLFETVGNPMEVYGLPKLQYRQDGYNFNSVTNQAIPDWPAHWFMLADEGADPVIIDLQAPETGVRKLYHGGGDWNEGENIADSIGQFLLCSAALHHALRHFTNDPIIDDASGFNLAPEPAAWLFPRIKQWAPTYYEAWCSTFENS</sequence>
<evidence type="ECO:0000313" key="2">
    <source>
        <dbReference type="EMBL" id="MBO0358349.1"/>
    </source>
</evidence>
<evidence type="ECO:0000313" key="3">
    <source>
        <dbReference type="Proteomes" id="UP000664144"/>
    </source>
</evidence>
<accession>A0A939EV17</accession>
<reference evidence="2" key="1">
    <citation type="submission" date="2021-03" db="EMBL/GenBank/DDBJ databases">
        <authorList>
            <person name="Kim M.K."/>
        </authorList>
    </citation>
    <scope>NUCLEOTIDE SEQUENCE</scope>
    <source>
        <strain evidence="2">BT186</strain>
    </source>
</reference>
<comment type="caution">
    <text evidence="2">The sequence shown here is derived from an EMBL/GenBank/DDBJ whole genome shotgun (WGS) entry which is preliminary data.</text>
</comment>
<dbReference type="Proteomes" id="UP000664144">
    <property type="component" value="Unassembled WGS sequence"/>
</dbReference>
<dbReference type="RefSeq" id="WP_206984286.1">
    <property type="nucleotide sequence ID" value="NZ_JAFLQZ010000005.1"/>
</dbReference>